<dbReference type="GO" id="GO:0000723">
    <property type="term" value="P:telomere maintenance"/>
    <property type="evidence" value="ECO:0007669"/>
    <property type="project" value="InterPro"/>
</dbReference>
<keyword evidence="1" id="KW-0234">DNA repair</keyword>
<keyword evidence="1" id="KW-0378">Hydrolase</keyword>
<feature type="domain" description="DNA helicase Pif1-like DEAD-box helicase" evidence="2">
    <location>
        <begin position="5"/>
        <end position="184"/>
    </location>
</feature>
<dbReference type="eggNOG" id="KOG0987">
    <property type="taxonomic scope" value="Eukaryota"/>
</dbReference>
<comment type="catalytic activity">
    <reaction evidence="1">
        <text>ATP + H2O = ADP + phosphate + H(+)</text>
        <dbReference type="Rhea" id="RHEA:13065"/>
        <dbReference type="ChEBI" id="CHEBI:15377"/>
        <dbReference type="ChEBI" id="CHEBI:15378"/>
        <dbReference type="ChEBI" id="CHEBI:30616"/>
        <dbReference type="ChEBI" id="CHEBI:43474"/>
        <dbReference type="ChEBI" id="CHEBI:456216"/>
        <dbReference type="EC" id="5.6.2.3"/>
    </reaction>
</comment>
<evidence type="ECO:0000313" key="5">
    <source>
        <dbReference type="Proteomes" id="UP000002630"/>
    </source>
</evidence>
<dbReference type="GO" id="GO:0043139">
    <property type="term" value="F:5'-3' DNA helicase activity"/>
    <property type="evidence" value="ECO:0007669"/>
    <property type="project" value="UniProtKB-EC"/>
</dbReference>
<evidence type="ECO:0000259" key="3">
    <source>
        <dbReference type="Pfam" id="PF21530"/>
    </source>
</evidence>
<dbReference type="EMBL" id="FN649760">
    <property type="protein sequence ID" value="CBJ33858.1"/>
    <property type="molecule type" value="Genomic_DNA"/>
</dbReference>
<proteinExistence type="inferred from homology"/>
<protein>
    <recommendedName>
        <fullName evidence="1">ATP-dependent DNA helicase</fullName>
        <ecNumber evidence="1">5.6.2.3</ecNumber>
    </recommendedName>
</protein>
<dbReference type="InParanoid" id="D7G5L2"/>
<evidence type="ECO:0000313" key="4">
    <source>
        <dbReference type="EMBL" id="CBJ33858.1"/>
    </source>
</evidence>
<dbReference type="Gene3D" id="3.40.50.300">
    <property type="entry name" value="P-loop containing nucleotide triphosphate hydrolases"/>
    <property type="match status" value="1"/>
</dbReference>
<comment type="similarity">
    <text evidence="1">Belongs to the helicase family.</text>
</comment>
<dbReference type="InterPro" id="IPR010285">
    <property type="entry name" value="DNA_helicase_pif1-like_DEAD"/>
</dbReference>
<dbReference type="Pfam" id="PF21530">
    <property type="entry name" value="Pif1_2B_dom"/>
    <property type="match status" value="1"/>
</dbReference>
<dbReference type="EC" id="5.6.2.3" evidence="1"/>
<dbReference type="Pfam" id="PF05970">
    <property type="entry name" value="PIF1"/>
    <property type="match status" value="1"/>
</dbReference>
<sequence length="435" mass="46927">MKRCAGTGKSLVLNRILAKLFEAGVPGGAVYPTATTGLAACHVKGTTLQQFSGIGKAAACGGSPEEVLKAVRRRPDAVRRWKAVQVLIVDEISMLDGDTFDALEFVARSIRGVDAPFGGVRIVLSGDFFQLPPVSRKGEPEKKLCFEARSWKACVQETVELKLVFRQQDNSFVKLLSKVRWGQCTPEVLAKLRSCAENSITNANGGGGGSSPQVVVVDDGIEKTQLLTHKADVLKVNEERLGRLDGAEVVSKAENRGNRPDILRQLDDSCSAPATLRLKVGAQVMLVKNLATGRGLANGSRGVVVRFAKSTSSGARLPVVRFASGLEEVIRPEEFHLYVGGQAVASRRQLPLALAWALSVHKSQGMSLDRASVCLSRAFEYGQAYVALSRVRSLEGLSVVGTIDPSKIRAHPRVVSFYRALSRERKEALRRRGGG</sequence>
<keyword evidence="5" id="KW-1185">Reference proteome</keyword>
<feature type="domain" description="DNA helicase Pif1-like 2B" evidence="3">
    <location>
        <begin position="264"/>
        <end position="307"/>
    </location>
</feature>
<dbReference type="GO" id="GO:0006281">
    <property type="term" value="P:DNA repair"/>
    <property type="evidence" value="ECO:0007669"/>
    <property type="project" value="UniProtKB-KW"/>
</dbReference>
<comment type="cofactor">
    <cofactor evidence="1">
        <name>Mg(2+)</name>
        <dbReference type="ChEBI" id="CHEBI:18420"/>
    </cofactor>
</comment>
<dbReference type="GO" id="GO:0005524">
    <property type="term" value="F:ATP binding"/>
    <property type="evidence" value="ECO:0007669"/>
    <property type="project" value="UniProtKB-KW"/>
</dbReference>
<keyword evidence="1" id="KW-0067">ATP-binding</keyword>
<dbReference type="PANTHER" id="PTHR47642:SF7">
    <property type="entry name" value="ATP-DEPENDENT DNA HELICASE PIF1"/>
    <property type="match status" value="1"/>
</dbReference>
<dbReference type="OrthoDB" id="204514at2759"/>
<evidence type="ECO:0000259" key="2">
    <source>
        <dbReference type="Pfam" id="PF05970"/>
    </source>
</evidence>
<dbReference type="GO" id="GO:0006310">
    <property type="term" value="P:DNA recombination"/>
    <property type="evidence" value="ECO:0007669"/>
    <property type="project" value="UniProtKB-KW"/>
</dbReference>
<gene>
    <name evidence="4" type="ORF">Esi_0653_0001</name>
</gene>
<dbReference type="STRING" id="2880.D7G5L2"/>
<keyword evidence="1" id="KW-0233">DNA recombination</keyword>
<dbReference type="CDD" id="cd18809">
    <property type="entry name" value="SF1_C_RecD"/>
    <property type="match status" value="1"/>
</dbReference>
<dbReference type="AlphaFoldDB" id="D7G5L2"/>
<keyword evidence="1" id="KW-0547">Nucleotide-binding</keyword>
<dbReference type="SUPFAM" id="SSF52540">
    <property type="entry name" value="P-loop containing nucleoside triphosphate hydrolases"/>
    <property type="match status" value="2"/>
</dbReference>
<keyword evidence="1" id="KW-0347">Helicase</keyword>
<name>D7G5L2_ECTSI</name>
<dbReference type="GO" id="GO:0016887">
    <property type="term" value="F:ATP hydrolysis activity"/>
    <property type="evidence" value="ECO:0007669"/>
    <property type="project" value="RHEA"/>
</dbReference>
<organism evidence="4 5">
    <name type="scientific">Ectocarpus siliculosus</name>
    <name type="common">Brown alga</name>
    <name type="synonym">Conferva siliculosa</name>
    <dbReference type="NCBI Taxonomy" id="2880"/>
    <lineage>
        <taxon>Eukaryota</taxon>
        <taxon>Sar</taxon>
        <taxon>Stramenopiles</taxon>
        <taxon>Ochrophyta</taxon>
        <taxon>PX clade</taxon>
        <taxon>Phaeophyceae</taxon>
        <taxon>Ectocarpales</taxon>
        <taxon>Ectocarpaceae</taxon>
        <taxon>Ectocarpus</taxon>
    </lineage>
</organism>
<accession>D7G5L2</accession>
<dbReference type="InterPro" id="IPR027417">
    <property type="entry name" value="P-loop_NTPase"/>
</dbReference>
<evidence type="ECO:0000256" key="1">
    <source>
        <dbReference type="RuleBase" id="RU363044"/>
    </source>
</evidence>
<reference evidence="4 5" key="1">
    <citation type="journal article" date="2010" name="Nature">
        <title>The Ectocarpus genome and the independent evolution of multicellularity in brown algae.</title>
        <authorList>
            <person name="Cock J.M."/>
            <person name="Sterck L."/>
            <person name="Rouze P."/>
            <person name="Scornet D."/>
            <person name="Allen A.E."/>
            <person name="Amoutzias G."/>
            <person name="Anthouard V."/>
            <person name="Artiguenave F."/>
            <person name="Aury J.M."/>
            <person name="Badger J.H."/>
            <person name="Beszteri B."/>
            <person name="Billiau K."/>
            <person name="Bonnet E."/>
            <person name="Bothwell J.H."/>
            <person name="Bowler C."/>
            <person name="Boyen C."/>
            <person name="Brownlee C."/>
            <person name="Carrano C.J."/>
            <person name="Charrier B."/>
            <person name="Cho G.Y."/>
            <person name="Coelho S.M."/>
            <person name="Collen J."/>
            <person name="Corre E."/>
            <person name="Da Silva C."/>
            <person name="Delage L."/>
            <person name="Delaroque N."/>
            <person name="Dittami S.M."/>
            <person name="Doulbeau S."/>
            <person name="Elias M."/>
            <person name="Farnham G."/>
            <person name="Gachon C.M."/>
            <person name="Gschloessl B."/>
            <person name="Heesch S."/>
            <person name="Jabbari K."/>
            <person name="Jubin C."/>
            <person name="Kawai H."/>
            <person name="Kimura K."/>
            <person name="Kloareg B."/>
            <person name="Kupper F.C."/>
            <person name="Lang D."/>
            <person name="Le Bail A."/>
            <person name="Leblanc C."/>
            <person name="Lerouge P."/>
            <person name="Lohr M."/>
            <person name="Lopez P.J."/>
            <person name="Martens C."/>
            <person name="Maumus F."/>
            <person name="Michel G."/>
            <person name="Miranda-Saavedra D."/>
            <person name="Morales J."/>
            <person name="Moreau H."/>
            <person name="Motomura T."/>
            <person name="Nagasato C."/>
            <person name="Napoli C.A."/>
            <person name="Nelson D.R."/>
            <person name="Nyvall-Collen P."/>
            <person name="Peters A.F."/>
            <person name="Pommier C."/>
            <person name="Potin P."/>
            <person name="Poulain J."/>
            <person name="Quesneville H."/>
            <person name="Read B."/>
            <person name="Rensing S.A."/>
            <person name="Ritter A."/>
            <person name="Rousvoal S."/>
            <person name="Samanta M."/>
            <person name="Samson G."/>
            <person name="Schroeder D.C."/>
            <person name="Segurens B."/>
            <person name="Strittmatter M."/>
            <person name="Tonon T."/>
            <person name="Tregear J.W."/>
            <person name="Valentin K."/>
            <person name="von Dassow P."/>
            <person name="Yamagishi T."/>
            <person name="Van de Peer Y."/>
            <person name="Wincker P."/>
        </authorList>
    </citation>
    <scope>NUCLEOTIDE SEQUENCE [LARGE SCALE GENOMIC DNA]</scope>
    <source>
        <strain evidence="5">Ec32 / CCAP1310/4</strain>
    </source>
</reference>
<dbReference type="Proteomes" id="UP000002630">
    <property type="component" value="Unassembled WGS sequence"/>
</dbReference>
<keyword evidence="1" id="KW-0227">DNA damage</keyword>
<dbReference type="InterPro" id="IPR051055">
    <property type="entry name" value="PIF1_helicase"/>
</dbReference>
<dbReference type="PANTHER" id="PTHR47642">
    <property type="entry name" value="ATP-DEPENDENT DNA HELICASE"/>
    <property type="match status" value="1"/>
</dbReference>
<dbReference type="CDD" id="cd18037">
    <property type="entry name" value="DEXSc_Pif1_like"/>
    <property type="match status" value="1"/>
</dbReference>
<dbReference type="InterPro" id="IPR049163">
    <property type="entry name" value="Pif1-like_2B_dom"/>
</dbReference>